<keyword evidence="4" id="KW-0418">Kinase</keyword>
<evidence type="ECO:0000313" key="8">
    <source>
        <dbReference type="Proteomes" id="UP001165122"/>
    </source>
</evidence>
<dbReference type="Gene3D" id="3.30.200.20">
    <property type="entry name" value="Phosphorylase Kinase, domain 1"/>
    <property type="match status" value="1"/>
</dbReference>
<dbReference type="Proteomes" id="UP001165122">
    <property type="component" value="Unassembled WGS sequence"/>
</dbReference>
<dbReference type="InterPro" id="IPR008271">
    <property type="entry name" value="Ser/Thr_kinase_AS"/>
</dbReference>
<dbReference type="SUPFAM" id="SSF56112">
    <property type="entry name" value="Protein kinase-like (PK-like)"/>
    <property type="match status" value="1"/>
</dbReference>
<comment type="similarity">
    <text evidence="4">Belongs to the protein kinase superfamily.</text>
</comment>
<dbReference type="EMBL" id="BRXW01000731">
    <property type="protein sequence ID" value="GMH75580.1"/>
    <property type="molecule type" value="Genomic_DNA"/>
</dbReference>
<gene>
    <name evidence="7" type="ORF">TrLO_g4382</name>
</gene>
<evidence type="ECO:0000259" key="6">
    <source>
        <dbReference type="PROSITE" id="PS50011"/>
    </source>
</evidence>
<dbReference type="PANTHER" id="PTHR44329">
    <property type="entry name" value="SERINE/THREONINE-PROTEIN KINASE TNNI3K-RELATED"/>
    <property type="match status" value="1"/>
</dbReference>
<dbReference type="Gene3D" id="1.10.510.10">
    <property type="entry name" value="Transferase(Phosphotransferase) domain 1"/>
    <property type="match status" value="1"/>
</dbReference>
<reference evidence="8" key="1">
    <citation type="journal article" date="2023" name="Commun. Biol.">
        <title>Genome analysis of Parmales, the sister group of diatoms, reveals the evolutionary specialization of diatoms from phago-mixotrophs to photoautotrophs.</title>
        <authorList>
            <person name="Ban H."/>
            <person name="Sato S."/>
            <person name="Yoshikawa S."/>
            <person name="Yamada K."/>
            <person name="Nakamura Y."/>
            <person name="Ichinomiya M."/>
            <person name="Sato N."/>
            <person name="Blanc-Mathieu R."/>
            <person name="Endo H."/>
            <person name="Kuwata A."/>
            <person name="Ogata H."/>
        </authorList>
    </citation>
    <scope>NUCLEOTIDE SEQUENCE [LARGE SCALE GENOMIC DNA]</scope>
    <source>
        <strain evidence="8">NIES 3700</strain>
    </source>
</reference>
<dbReference type="InterPro" id="IPR011009">
    <property type="entry name" value="Kinase-like_dom_sf"/>
</dbReference>
<dbReference type="PROSITE" id="PS00108">
    <property type="entry name" value="PROTEIN_KINASE_ST"/>
    <property type="match status" value="1"/>
</dbReference>
<evidence type="ECO:0000256" key="2">
    <source>
        <dbReference type="ARBA" id="ARBA00022840"/>
    </source>
</evidence>
<feature type="domain" description="Protein kinase" evidence="6">
    <location>
        <begin position="40"/>
        <end position="386"/>
    </location>
</feature>
<evidence type="ECO:0000256" key="5">
    <source>
        <dbReference type="SAM" id="MobiDB-lite"/>
    </source>
</evidence>
<keyword evidence="4" id="KW-0808">Transferase</keyword>
<dbReference type="AlphaFoldDB" id="A0A9W7AX86"/>
<evidence type="ECO:0000256" key="4">
    <source>
        <dbReference type="RuleBase" id="RU000304"/>
    </source>
</evidence>
<dbReference type="InterPro" id="IPR051681">
    <property type="entry name" value="Ser/Thr_Kinases-Pseudokinases"/>
</dbReference>
<dbReference type="InterPro" id="IPR000719">
    <property type="entry name" value="Prot_kinase_dom"/>
</dbReference>
<evidence type="ECO:0000256" key="3">
    <source>
        <dbReference type="PROSITE-ProRule" id="PRU10141"/>
    </source>
</evidence>
<keyword evidence="1 3" id="KW-0547">Nucleotide-binding</keyword>
<feature type="compositionally biased region" description="Basic and acidic residues" evidence="5">
    <location>
        <begin position="111"/>
        <end position="129"/>
    </location>
</feature>
<dbReference type="PROSITE" id="PS00107">
    <property type="entry name" value="PROTEIN_KINASE_ATP"/>
    <property type="match status" value="1"/>
</dbReference>
<dbReference type="OrthoDB" id="4062651at2759"/>
<dbReference type="PROSITE" id="PS50011">
    <property type="entry name" value="PROTEIN_KINASE_DOM"/>
    <property type="match status" value="1"/>
</dbReference>
<feature type="region of interest" description="Disordered" evidence="5">
    <location>
        <begin position="96"/>
        <end position="133"/>
    </location>
</feature>
<keyword evidence="4" id="KW-0723">Serine/threonine-protein kinase</keyword>
<dbReference type="PANTHER" id="PTHR44329:SF214">
    <property type="entry name" value="PROTEIN KINASE DOMAIN-CONTAINING PROTEIN"/>
    <property type="match status" value="1"/>
</dbReference>
<dbReference type="InterPro" id="IPR017441">
    <property type="entry name" value="Protein_kinase_ATP_BS"/>
</dbReference>
<dbReference type="GO" id="GO:0004674">
    <property type="term" value="F:protein serine/threonine kinase activity"/>
    <property type="evidence" value="ECO:0007669"/>
    <property type="project" value="UniProtKB-KW"/>
</dbReference>
<dbReference type="SMART" id="SM00220">
    <property type="entry name" value="S_TKc"/>
    <property type="match status" value="1"/>
</dbReference>
<dbReference type="Pfam" id="PF00069">
    <property type="entry name" value="Pkinase"/>
    <property type="match status" value="1"/>
</dbReference>
<keyword evidence="8" id="KW-1185">Reference proteome</keyword>
<keyword evidence="2 3" id="KW-0067">ATP-binding</keyword>
<organism evidence="7 8">
    <name type="scientific">Triparma laevis f. longispina</name>
    <dbReference type="NCBI Taxonomy" id="1714387"/>
    <lineage>
        <taxon>Eukaryota</taxon>
        <taxon>Sar</taxon>
        <taxon>Stramenopiles</taxon>
        <taxon>Ochrophyta</taxon>
        <taxon>Bolidophyceae</taxon>
        <taxon>Parmales</taxon>
        <taxon>Triparmaceae</taxon>
        <taxon>Triparma</taxon>
    </lineage>
</organism>
<proteinExistence type="inferred from homology"/>
<comment type="caution">
    <text evidence="7">The sequence shown here is derived from an EMBL/GenBank/DDBJ whole genome shotgun (WGS) entry which is preliminary data.</text>
</comment>
<sequence length="392" mass="44011">MSGMKRKLPQQTLPTSTEIQSAFTSLSTLISVPQINYPALTFGPLLGSGGFGTVNSGTWSSSSKIDVAIKTVNLSLEDGSTLKDFMEEVKAAWLSGKRGGEKEKEEEEEEEKGRVEEKGEEKEEEKKGSETLITSNNDSTICRTYGISFSVLHTSKPRVHLVMEKLSVTGDLHDTIQSSEYWEYKPDRIRPKTYACLDSDGDYMLYTMSRSMKISLATQIARSLRECKEGGVLHNDIKPGNILLLEKRGTTTSKKKKGKKKKIPEPERCRIKLIDFGLGGTPEDTEGYSCGTPGYRAPEALKVTEYGQTSYKSDIFSAGICILEIWMGRLWDDPDEDDEVKMRRFVVDCLRRLEKNDPPVATLLRRCLTKEPTLRPSAKELQKELIKIRKNS</sequence>
<evidence type="ECO:0000256" key="1">
    <source>
        <dbReference type="ARBA" id="ARBA00022741"/>
    </source>
</evidence>
<accession>A0A9W7AX86</accession>
<dbReference type="GO" id="GO:0005524">
    <property type="term" value="F:ATP binding"/>
    <property type="evidence" value="ECO:0007669"/>
    <property type="project" value="UniProtKB-UniRule"/>
</dbReference>
<protein>
    <recommendedName>
        <fullName evidence="6">Protein kinase domain-containing protein</fullName>
    </recommendedName>
</protein>
<feature type="binding site" evidence="3">
    <location>
        <position position="70"/>
    </location>
    <ligand>
        <name>ATP</name>
        <dbReference type="ChEBI" id="CHEBI:30616"/>
    </ligand>
</feature>
<name>A0A9W7AX86_9STRA</name>
<evidence type="ECO:0000313" key="7">
    <source>
        <dbReference type="EMBL" id="GMH75580.1"/>
    </source>
</evidence>